<proteinExistence type="predicted"/>
<dbReference type="Proteomes" id="UP001176059">
    <property type="component" value="Unassembled WGS sequence"/>
</dbReference>
<dbReference type="AlphaFoldDB" id="A0AA38JET7"/>
<name>A0AA38JET7_9AGAR</name>
<feature type="chain" id="PRO_5041447146" description="Secreted protein" evidence="1">
    <location>
        <begin position="22"/>
        <end position="70"/>
    </location>
</feature>
<evidence type="ECO:0000256" key="1">
    <source>
        <dbReference type="SAM" id="SignalP"/>
    </source>
</evidence>
<evidence type="ECO:0008006" key="4">
    <source>
        <dbReference type="Google" id="ProtNLM"/>
    </source>
</evidence>
<gene>
    <name evidence="2" type="ORF">DFJ43DRAFT_1090558</name>
</gene>
<organism evidence="2 3">
    <name type="scientific">Lentinula guzmanii</name>
    <dbReference type="NCBI Taxonomy" id="2804957"/>
    <lineage>
        <taxon>Eukaryota</taxon>
        <taxon>Fungi</taxon>
        <taxon>Dikarya</taxon>
        <taxon>Basidiomycota</taxon>
        <taxon>Agaricomycotina</taxon>
        <taxon>Agaricomycetes</taxon>
        <taxon>Agaricomycetidae</taxon>
        <taxon>Agaricales</taxon>
        <taxon>Marasmiineae</taxon>
        <taxon>Omphalotaceae</taxon>
        <taxon>Lentinula</taxon>
    </lineage>
</organism>
<comment type="caution">
    <text evidence="2">The sequence shown here is derived from an EMBL/GenBank/DDBJ whole genome shotgun (WGS) entry which is preliminary data.</text>
</comment>
<evidence type="ECO:0000313" key="2">
    <source>
        <dbReference type="EMBL" id="KAJ3724316.1"/>
    </source>
</evidence>
<evidence type="ECO:0000313" key="3">
    <source>
        <dbReference type="Proteomes" id="UP001176059"/>
    </source>
</evidence>
<reference evidence="2" key="1">
    <citation type="submission" date="2022-08" db="EMBL/GenBank/DDBJ databases">
        <authorList>
            <consortium name="DOE Joint Genome Institute"/>
            <person name="Min B."/>
            <person name="Sierra-Patev S."/>
            <person name="Naranjo-Ortiz M."/>
            <person name="Looney B."/>
            <person name="Konkel Z."/>
            <person name="Slot J.C."/>
            <person name="Sakamoto Y."/>
            <person name="Steenwyk J.L."/>
            <person name="Rokas A."/>
            <person name="Carro J."/>
            <person name="Camarero S."/>
            <person name="Ferreira P."/>
            <person name="Molpeceres G."/>
            <person name="Ruiz-duenas F.J."/>
            <person name="Serrano A."/>
            <person name="Henrissat B."/>
            <person name="Drula E."/>
            <person name="Hughes K.W."/>
            <person name="Mata J.L."/>
            <person name="Ishikawa N.K."/>
            <person name="Vargas-Isla R."/>
            <person name="Ushijima S."/>
            <person name="Smith C.A."/>
            <person name="Ahrendt S."/>
            <person name="Andreopoulos W."/>
            <person name="He G."/>
            <person name="LaButti K."/>
            <person name="Lipzen A."/>
            <person name="Ng V."/>
            <person name="Riley R."/>
            <person name="Sandor L."/>
            <person name="Barry K."/>
            <person name="Martinez A.T."/>
            <person name="Xiao Y."/>
            <person name="Gibbons J.G."/>
            <person name="Terashima K."/>
            <person name="Hibbett D.S."/>
            <person name="Grigoriev I.V."/>
        </authorList>
    </citation>
    <scope>NUCLEOTIDE SEQUENCE</scope>
    <source>
        <strain evidence="2">ET3784</strain>
    </source>
</reference>
<protein>
    <recommendedName>
        <fullName evidence="4">Secreted protein</fullName>
    </recommendedName>
</protein>
<keyword evidence="1" id="KW-0732">Signal</keyword>
<dbReference type="EMBL" id="JANVFO010000049">
    <property type="protein sequence ID" value="KAJ3724316.1"/>
    <property type="molecule type" value="Genomic_DNA"/>
</dbReference>
<accession>A0AA38JET7</accession>
<feature type="signal peptide" evidence="1">
    <location>
        <begin position="1"/>
        <end position="21"/>
    </location>
</feature>
<keyword evidence="3" id="KW-1185">Reference proteome</keyword>
<reference evidence="2" key="2">
    <citation type="journal article" date="2023" name="Proc. Natl. Acad. Sci. U.S.A.">
        <title>A global phylogenomic analysis of the shiitake genus Lentinula.</title>
        <authorList>
            <person name="Sierra-Patev S."/>
            <person name="Min B."/>
            <person name="Naranjo-Ortiz M."/>
            <person name="Looney B."/>
            <person name="Konkel Z."/>
            <person name="Slot J.C."/>
            <person name="Sakamoto Y."/>
            <person name="Steenwyk J.L."/>
            <person name="Rokas A."/>
            <person name="Carro J."/>
            <person name="Camarero S."/>
            <person name="Ferreira P."/>
            <person name="Molpeceres G."/>
            <person name="Ruiz-Duenas F.J."/>
            <person name="Serrano A."/>
            <person name="Henrissat B."/>
            <person name="Drula E."/>
            <person name="Hughes K.W."/>
            <person name="Mata J.L."/>
            <person name="Ishikawa N.K."/>
            <person name="Vargas-Isla R."/>
            <person name="Ushijima S."/>
            <person name="Smith C.A."/>
            <person name="Donoghue J."/>
            <person name="Ahrendt S."/>
            <person name="Andreopoulos W."/>
            <person name="He G."/>
            <person name="LaButti K."/>
            <person name="Lipzen A."/>
            <person name="Ng V."/>
            <person name="Riley R."/>
            <person name="Sandor L."/>
            <person name="Barry K."/>
            <person name="Martinez A.T."/>
            <person name="Xiao Y."/>
            <person name="Gibbons J.G."/>
            <person name="Terashima K."/>
            <person name="Grigoriev I.V."/>
            <person name="Hibbett D."/>
        </authorList>
    </citation>
    <scope>NUCLEOTIDE SEQUENCE</scope>
    <source>
        <strain evidence="2">ET3784</strain>
    </source>
</reference>
<sequence>MNMPYFLITTASLTLLPYSCCPNPSIIHIHPTCTSLYHNHYEALATTSQPPQFHITTTYTILRVTCTPGA</sequence>